<evidence type="ECO:0000313" key="1">
    <source>
        <dbReference type="EMBL" id="KAH3682577.1"/>
    </source>
</evidence>
<gene>
    <name evidence="1" type="ORF">WICPIJ_006452</name>
</gene>
<proteinExistence type="predicted"/>
<evidence type="ECO:0000313" key="2">
    <source>
        <dbReference type="Proteomes" id="UP000774326"/>
    </source>
</evidence>
<reference evidence="1" key="1">
    <citation type="journal article" date="2021" name="Open Biol.">
        <title>Shared evolutionary footprints suggest mitochondrial oxidative damage underlies multiple complex I losses in fungi.</title>
        <authorList>
            <person name="Schikora-Tamarit M.A."/>
            <person name="Marcet-Houben M."/>
            <person name="Nosek J."/>
            <person name="Gabaldon T."/>
        </authorList>
    </citation>
    <scope>NUCLEOTIDE SEQUENCE</scope>
    <source>
        <strain evidence="1">CBS2887</strain>
    </source>
</reference>
<sequence>MASFKAWFNLAILEATDKSTVLSPTSTTKPPKISELTLLVNLKVLPAPTNSDLEMEASIFFKILESNLLAEVTMASTTPLWASVKTLKFLKMDGNKSNLLFSPRTFNKLETEASMEPWDLAKTSTTTVLSSLDKAGLDKNSPILASDSTVCCKEVKDLAADSIDVVLAAAVYKAVA</sequence>
<reference evidence="1" key="2">
    <citation type="submission" date="2021-01" db="EMBL/GenBank/DDBJ databases">
        <authorList>
            <person name="Schikora-Tamarit M.A."/>
        </authorList>
    </citation>
    <scope>NUCLEOTIDE SEQUENCE</scope>
    <source>
        <strain evidence="1">CBS2887</strain>
    </source>
</reference>
<dbReference type="AlphaFoldDB" id="A0A9P8Q1P6"/>
<keyword evidence="2" id="KW-1185">Reference proteome</keyword>
<dbReference type="EMBL" id="JAEUBG010003603">
    <property type="protein sequence ID" value="KAH3682577.1"/>
    <property type="molecule type" value="Genomic_DNA"/>
</dbReference>
<comment type="caution">
    <text evidence="1">The sequence shown here is derived from an EMBL/GenBank/DDBJ whole genome shotgun (WGS) entry which is preliminary data.</text>
</comment>
<accession>A0A9P8Q1P6</accession>
<name>A0A9P8Q1P6_WICPI</name>
<protein>
    <submittedName>
        <fullName evidence="1">Uncharacterized protein</fullName>
    </submittedName>
</protein>
<organism evidence="1 2">
    <name type="scientific">Wickerhamomyces pijperi</name>
    <name type="common">Yeast</name>
    <name type="synonym">Pichia pijperi</name>
    <dbReference type="NCBI Taxonomy" id="599730"/>
    <lineage>
        <taxon>Eukaryota</taxon>
        <taxon>Fungi</taxon>
        <taxon>Dikarya</taxon>
        <taxon>Ascomycota</taxon>
        <taxon>Saccharomycotina</taxon>
        <taxon>Saccharomycetes</taxon>
        <taxon>Phaffomycetales</taxon>
        <taxon>Wickerhamomycetaceae</taxon>
        <taxon>Wickerhamomyces</taxon>
    </lineage>
</organism>
<dbReference type="Proteomes" id="UP000774326">
    <property type="component" value="Unassembled WGS sequence"/>
</dbReference>